<dbReference type="EMBL" id="SEUK01000052">
    <property type="protein sequence ID" value="KAA1158754.1"/>
    <property type="molecule type" value="Genomic_DNA"/>
</dbReference>
<dbReference type="Proteomes" id="UP000324162">
    <property type="component" value="Unassembled WGS sequence"/>
</dbReference>
<accession>A0AB73BEW3</accession>
<comment type="caution">
    <text evidence="1">The sequence shown here is derived from an EMBL/GenBank/DDBJ whole genome shotgun (WGS) entry which is preliminary data.</text>
</comment>
<proteinExistence type="predicted"/>
<evidence type="ECO:0000313" key="1">
    <source>
        <dbReference type="EMBL" id="KAA1158754.1"/>
    </source>
</evidence>
<dbReference type="RefSeq" id="WP_149614735.1">
    <property type="nucleotide sequence ID" value="NZ_SEUK01000052.1"/>
</dbReference>
<sequence>MISLTSLDRVVPSSYLAPAKAHDLLESLSSAANLKKYFNIDEANSTKLSDIITLVNSAYGIIKDPDIDDLVEEIKKVIENIVVLFSAEQIKKIKSSEIYQEAYKAFQLWSVLETPIGEQTNGLKKEFEFTKEHKSKIDQLSVGVTAGAYGEFSISVLNDTKRPTFLSKTLPNGFCLVNQDVKAAYDINVSASTSANIFKIGAGLDKSGSVEFDSYYQVNEETTSYKTLWSMFKKPVRPWNLNDINTQLVKRTSSDAREGYRAFSIKMASSLILSGELEIGKSLASKTNLKGHLIGVDASVAVSLSRRQEIAGDLELDVYRNDQQQIELLLTLRETEQTKNILKLALEAEIEGMDALAKQYIEMLLGKGNELVSKLEEYSNPGQILVDDILHTIDEDTWYKPIAEITLGQNEIDDVIKKLLDDELIVQFNKTLLSTEAAPDDLATSIINRLLSLFGVVQSNADPIFMAAQHKSEKYLSEKIKILQQKLREKADEFANDLKEKTASQLKPIASLGDDVAQTIANFDQNIEANFNRVINRYQIFKKNITEKLEKAANIKFGLNLESIKQQRLFELQKLKIIILQPENKQVQTLFRCLAIGDGKKASLLMQALNRAGAINLIPITTRFETALNSSTRLGLNIIGFDISKVRDINRDLTVEVDANGNLYVKHDYTIKGTASGLSESRQAKLGIIFGVAQSALDPEFNGAISLEYTNQDNKLHNLREIEDFFDSLDLSTHRHADSLPIDVPILIPEQNIKVAISRYQHSIENSNIYTSSVIAMTMRSGHEVYAQFEQLNGDKLYHNAARYLIYLQSGSPFERKVIFNILHLYALKDESYNDLSILFDHLLDGDSSRTVDFRRIKKDLKNTDKWDDYLALVPDSQNGVNANKSWEGVAKRLTTIGKAARALKRFPTTLKNVKKAVKAFDASTNHFETLEKLNQTLLKLTHELEEDLDYWIGVKSITQNLIDDLFSKLGRGKAGINTRLLIFCLLLEDSIELESSLFLTTITLSNQSNNREIIKI</sequence>
<dbReference type="AlphaFoldDB" id="A0AB73BEW3"/>
<organism evidence="1 2">
    <name type="scientific">Pseudoalteromonas fuliginea</name>
    <dbReference type="NCBI Taxonomy" id="1872678"/>
    <lineage>
        <taxon>Bacteria</taxon>
        <taxon>Pseudomonadati</taxon>
        <taxon>Pseudomonadota</taxon>
        <taxon>Gammaproteobacteria</taxon>
        <taxon>Alteromonadales</taxon>
        <taxon>Pseudoalteromonadaceae</taxon>
        <taxon>Pseudoalteromonas</taxon>
    </lineage>
</organism>
<evidence type="ECO:0008006" key="3">
    <source>
        <dbReference type="Google" id="ProtNLM"/>
    </source>
</evidence>
<name>A0AB73BEW3_9GAMM</name>
<evidence type="ECO:0000313" key="2">
    <source>
        <dbReference type="Proteomes" id="UP000324162"/>
    </source>
</evidence>
<gene>
    <name evidence="1" type="ORF">EU508_14765</name>
</gene>
<protein>
    <recommendedName>
        <fullName evidence="3">Toxin</fullName>
    </recommendedName>
</protein>
<reference evidence="1 2" key="1">
    <citation type="submission" date="2019-01" db="EMBL/GenBank/DDBJ databases">
        <title>Genome sequences of marine Pseudoalteromonas species.</title>
        <authorList>
            <person name="Boraston A.B."/>
            <person name="Hehemann J.-H."/>
            <person name="Vickers C.J."/>
            <person name="Salama-Alber O."/>
            <person name="Abe K."/>
            <person name="Hettle A.J."/>
        </authorList>
    </citation>
    <scope>NUCLEOTIDE SEQUENCE [LARGE SCALE GENOMIC DNA]</scope>
    <source>
        <strain evidence="1 2">PS42</strain>
    </source>
</reference>